<feature type="transmembrane region" description="Helical" evidence="1">
    <location>
        <begin position="104"/>
        <end position="129"/>
    </location>
</feature>
<keyword evidence="1" id="KW-0472">Membrane</keyword>
<dbReference type="EMBL" id="MN740676">
    <property type="protein sequence ID" value="QHS80241.1"/>
    <property type="molecule type" value="Genomic_DNA"/>
</dbReference>
<dbReference type="AlphaFoldDB" id="A0A6C0ALM2"/>
<keyword evidence="1" id="KW-0812">Transmembrane</keyword>
<name>A0A6C0ALM2_9ZZZZ</name>
<feature type="transmembrane region" description="Helical" evidence="1">
    <location>
        <begin position="190"/>
        <end position="209"/>
    </location>
</feature>
<reference evidence="2" key="1">
    <citation type="journal article" date="2020" name="Nature">
        <title>Giant virus diversity and host interactions through global metagenomics.</title>
        <authorList>
            <person name="Schulz F."/>
            <person name="Roux S."/>
            <person name="Paez-Espino D."/>
            <person name="Jungbluth S."/>
            <person name="Walsh D.A."/>
            <person name="Denef V.J."/>
            <person name="McMahon K.D."/>
            <person name="Konstantinidis K.T."/>
            <person name="Eloe-Fadrosh E.A."/>
            <person name="Kyrpides N.C."/>
            <person name="Woyke T."/>
        </authorList>
    </citation>
    <scope>NUCLEOTIDE SEQUENCE</scope>
    <source>
        <strain evidence="2">GVMAG-S-1039698-54</strain>
    </source>
</reference>
<feature type="transmembrane region" description="Helical" evidence="1">
    <location>
        <begin position="149"/>
        <end position="169"/>
    </location>
</feature>
<protein>
    <submittedName>
        <fullName evidence="2">Uncharacterized protein</fullName>
    </submittedName>
</protein>
<proteinExistence type="predicted"/>
<feature type="transmembrane region" description="Helical" evidence="1">
    <location>
        <begin position="286"/>
        <end position="307"/>
    </location>
</feature>
<evidence type="ECO:0000256" key="1">
    <source>
        <dbReference type="SAM" id="Phobius"/>
    </source>
</evidence>
<keyword evidence="1" id="KW-1133">Transmembrane helix</keyword>
<organism evidence="2">
    <name type="scientific">viral metagenome</name>
    <dbReference type="NCBI Taxonomy" id="1070528"/>
    <lineage>
        <taxon>unclassified sequences</taxon>
        <taxon>metagenomes</taxon>
        <taxon>organismal metagenomes</taxon>
    </lineage>
</organism>
<accession>A0A6C0ALM2</accession>
<sequence length="309" mass="36087">MFNFFTICFKNLSFLCSHIGSKMKDDLLIGTEHSRKINPECWTPIHGQPKRLATVLAAVSDDEKKEIILTDPKFGMFSLMKYHFKRGYKNDILKQKNAMYCSHIFSLLAFLPIVITFAQWLFFGILLANEAQDFNGSVCPNQGTILEKLMMLGVSMIYFVKSFFFWDNLTDRTRLNKMQPAIDMWVMLDTFQEFGFGLLVYGANLWVIFVENDIKDMVLNSLAFEFIMNLDNEFEEMYFNYLPETAVDIYDNVFVTYSGNQEKLEKRKKSCGFNCIRCVAYVPFKLLTISLLIFPIFCFCMMFYGPYCK</sequence>
<evidence type="ECO:0000313" key="2">
    <source>
        <dbReference type="EMBL" id="QHS80241.1"/>
    </source>
</evidence>